<accession>A0ABV0ZG48</accession>
<keyword evidence="4" id="KW-1185">Reference proteome</keyword>
<feature type="region of interest" description="Disordered" evidence="2">
    <location>
        <begin position="51"/>
        <end position="72"/>
    </location>
</feature>
<feature type="compositionally biased region" description="Basic and acidic residues" evidence="2">
    <location>
        <begin position="51"/>
        <end position="63"/>
    </location>
</feature>
<evidence type="ECO:0000313" key="3">
    <source>
        <dbReference type="EMBL" id="MEQ2305051.1"/>
    </source>
</evidence>
<sequence>QQQLQHLSHHAPGIPLTPHPSGLSLGAGSSGLLALTGALGVSAHLASKDERNHLDPEHLREGAPSRCYNCSS</sequence>
<proteinExistence type="inferred from homology"/>
<comment type="similarity">
    <text evidence="1">Belongs to the WD repeat Groucho/TLE family.</text>
</comment>
<organism evidence="3 4">
    <name type="scientific">Ameca splendens</name>
    <dbReference type="NCBI Taxonomy" id="208324"/>
    <lineage>
        <taxon>Eukaryota</taxon>
        <taxon>Metazoa</taxon>
        <taxon>Chordata</taxon>
        <taxon>Craniata</taxon>
        <taxon>Vertebrata</taxon>
        <taxon>Euteleostomi</taxon>
        <taxon>Actinopterygii</taxon>
        <taxon>Neopterygii</taxon>
        <taxon>Teleostei</taxon>
        <taxon>Neoteleostei</taxon>
        <taxon>Acanthomorphata</taxon>
        <taxon>Ovalentaria</taxon>
        <taxon>Atherinomorphae</taxon>
        <taxon>Cyprinodontiformes</taxon>
        <taxon>Goodeidae</taxon>
        <taxon>Ameca</taxon>
    </lineage>
</organism>
<dbReference type="Proteomes" id="UP001469553">
    <property type="component" value="Unassembled WGS sequence"/>
</dbReference>
<evidence type="ECO:0000313" key="4">
    <source>
        <dbReference type="Proteomes" id="UP001469553"/>
    </source>
</evidence>
<name>A0ABV0ZG48_9TELE</name>
<feature type="non-terminal residue" evidence="3">
    <location>
        <position position="1"/>
    </location>
</feature>
<gene>
    <name evidence="3" type="ORF">AMECASPLE_033582</name>
</gene>
<dbReference type="InterPro" id="IPR009146">
    <property type="entry name" value="Groucho_enhance"/>
</dbReference>
<feature type="region of interest" description="Disordered" evidence="2">
    <location>
        <begin position="1"/>
        <end position="27"/>
    </location>
</feature>
<evidence type="ECO:0000256" key="2">
    <source>
        <dbReference type="SAM" id="MobiDB-lite"/>
    </source>
</evidence>
<dbReference type="EMBL" id="JAHRIP010061016">
    <property type="protein sequence ID" value="MEQ2305051.1"/>
    <property type="molecule type" value="Genomic_DNA"/>
</dbReference>
<evidence type="ECO:0000256" key="1">
    <source>
        <dbReference type="ARBA" id="ARBA00005969"/>
    </source>
</evidence>
<dbReference type="PANTHER" id="PTHR10814">
    <property type="entry name" value="TRANSDUCIN-LIKE ENHANCER PROTEIN"/>
    <property type="match status" value="1"/>
</dbReference>
<protein>
    <submittedName>
        <fullName evidence="3">Uncharacterized protein</fullName>
    </submittedName>
</protein>
<comment type="caution">
    <text evidence="3">The sequence shown here is derived from an EMBL/GenBank/DDBJ whole genome shotgun (WGS) entry which is preliminary data.</text>
</comment>
<dbReference type="PANTHER" id="PTHR10814:SF32">
    <property type="entry name" value="TRANSDUCIN-LIKE ENHANCER PROTEIN 4 ISOFORM X1"/>
    <property type="match status" value="1"/>
</dbReference>
<reference evidence="3 4" key="1">
    <citation type="submission" date="2021-06" db="EMBL/GenBank/DDBJ databases">
        <authorList>
            <person name="Palmer J.M."/>
        </authorList>
    </citation>
    <scope>NUCLEOTIDE SEQUENCE [LARGE SCALE GENOMIC DNA]</scope>
    <source>
        <strain evidence="3 4">AS_MEX2019</strain>
        <tissue evidence="3">Muscle</tissue>
    </source>
</reference>